<organism evidence="1 2">
    <name type="scientific">Octopus vulgaris</name>
    <name type="common">Common octopus</name>
    <dbReference type="NCBI Taxonomy" id="6645"/>
    <lineage>
        <taxon>Eukaryota</taxon>
        <taxon>Metazoa</taxon>
        <taxon>Spiralia</taxon>
        <taxon>Lophotrochozoa</taxon>
        <taxon>Mollusca</taxon>
        <taxon>Cephalopoda</taxon>
        <taxon>Coleoidea</taxon>
        <taxon>Octopodiformes</taxon>
        <taxon>Octopoda</taxon>
        <taxon>Incirrata</taxon>
        <taxon>Octopodidae</taxon>
        <taxon>Octopus</taxon>
    </lineage>
</organism>
<proteinExistence type="predicted"/>
<evidence type="ECO:0000313" key="1">
    <source>
        <dbReference type="EMBL" id="CAI9717382.1"/>
    </source>
</evidence>
<dbReference type="Proteomes" id="UP001162480">
    <property type="component" value="Chromosome 2"/>
</dbReference>
<accession>A0AA36EY51</accession>
<gene>
    <name evidence="1" type="ORF">OCTVUL_1B024033</name>
</gene>
<dbReference type="EMBL" id="OX597815">
    <property type="protein sequence ID" value="CAI9717382.1"/>
    <property type="molecule type" value="Genomic_DNA"/>
</dbReference>
<keyword evidence="2" id="KW-1185">Reference proteome</keyword>
<sequence>MTYSWEEEIVVIAVVLEITFVVCGYHGINGGIFSDSNFNKASENRCEMKINKAIIAGIRQICIFNLMQHYRGNDDDNYNDIDITDKPSAVVLTVVVIVFIHKAQDIENITLQNERTKYYNNLKLKCEVVNSNFSLPLMQSGDSRGGTAKFARYCSNLRQIAESQCKEVAVVGSVSIARYPEIIDGYIVPDSSLFHNKNNSSFYNG</sequence>
<name>A0AA36EY51_OCTVU</name>
<reference evidence="1" key="1">
    <citation type="submission" date="2023-08" db="EMBL/GenBank/DDBJ databases">
        <authorList>
            <person name="Alioto T."/>
            <person name="Alioto T."/>
            <person name="Gomez Garrido J."/>
        </authorList>
    </citation>
    <scope>NUCLEOTIDE SEQUENCE</scope>
</reference>
<protein>
    <submittedName>
        <fullName evidence="1">Uncharacterized protein</fullName>
    </submittedName>
</protein>
<dbReference type="AlphaFoldDB" id="A0AA36EY51"/>
<evidence type="ECO:0000313" key="2">
    <source>
        <dbReference type="Proteomes" id="UP001162480"/>
    </source>
</evidence>